<reference evidence="2" key="1">
    <citation type="journal article" date="2019" name="Int. J. Syst. Evol. Microbiol.">
        <title>The Global Catalogue of Microorganisms (GCM) 10K type strain sequencing project: providing services to taxonomists for standard genome sequencing and annotation.</title>
        <authorList>
            <consortium name="The Broad Institute Genomics Platform"/>
            <consortium name="The Broad Institute Genome Sequencing Center for Infectious Disease"/>
            <person name="Wu L."/>
            <person name="Ma J."/>
        </authorList>
    </citation>
    <scope>NUCLEOTIDE SEQUENCE [LARGE SCALE GENOMIC DNA]</scope>
    <source>
        <strain evidence="2">CCM 8947</strain>
    </source>
</reference>
<evidence type="ECO:0000313" key="2">
    <source>
        <dbReference type="Proteomes" id="UP001597192"/>
    </source>
</evidence>
<name>A0ABW4CL84_9LACO</name>
<comment type="caution">
    <text evidence="1">The sequence shown here is derived from an EMBL/GenBank/DDBJ whole genome shotgun (WGS) entry which is preliminary data.</text>
</comment>
<organism evidence="1 2">
    <name type="scientific">Lacticaseibacillus yichunensis</name>
    <dbReference type="NCBI Taxonomy" id="2486015"/>
    <lineage>
        <taxon>Bacteria</taxon>
        <taxon>Bacillati</taxon>
        <taxon>Bacillota</taxon>
        <taxon>Bacilli</taxon>
        <taxon>Lactobacillales</taxon>
        <taxon>Lactobacillaceae</taxon>
        <taxon>Lacticaseibacillus</taxon>
    </lineage>
</organism>
<gene>
    <name evidence="1" type="ORF">ACFQ47_03035</name>
</gene>
<protein>
    <submittedName>
        <fullName evidence="1">Uncharacterized protein</fullName>
    </submittedName>
</protein>
<dbReference type="EMBL" id="JBHTOG010000013">
    <property type="protein sequence ID" value="MFD1431662.1"/>
    <property type="molecule type" value="Genomic_DNA"/>
</dbReference>
<sequence>MTQTRMTNRPRKRRWPKILLAIGLTLVILIGLGVAFFPQLNNGLRTLTGGNTPADNVVKDQIVQRIDAAKNGNPDTDATLDQVASTLKATKMSTIVAAAQNQAKAADLLQTAAGLSSTQATAAAQVLFSESQLQPLRQALAKGDFYGAYKAYKTVSETGAAQALKAAIVNEQ</sequence>
<proteinExistence type="predicted"/>
<dbReference type="RefSeq" id="WP_125697160.1">
    <property type="nucleotide sequence ID" value="NZ_JBHTOG010000013.1"/>
</dbReference>
<accession>A0ABW4CL84</accession>
<dbReference type="Proteomes" id="UP001597192">
    <property type="component" value="Unassembled WGS sequence"/>
</dbReference>
<evidence type="ECO:0000313" key="1">
    <source>
        <dbReference type="EMBL" id="MFD1431662.1"/>
    </source>
</evidence>
<keyword evidence="2" id="KW-1185">Reference proteome</keyword>